<keyword evidence="2 5" id="KW-0812">Transmembrane</keyword>
<proteinExistence type="predicted"/>
<feature type="transmembrane region" description="Helical" evidence="5">
    <location>
        <begin position="391"/>
        <end position="414"/>
    </location>
</feature>
<dbReference type="InterPro" id="IPR051533">
    <property type="entry name" value="WaaL-like"/>
</dbReference>
<feature type="transmembrane region" description="Helical" evidence="5">
    <location>
        <begin position="298"/>
        <end position="318"/>
    </location>
</feature>
<keyword evidence="3 5" id="KW-1133">Transmembrane helix</keyword>
<feature type="transmembrane region" description="Helical" evidence="5">
    <location>
        <begin position="23"/>
        <end position="56"/>
    </location>
</feature>
<evidence type="ECO:0000256" key="2">
    <source>
        <dbReference type="ARBA" id="ARBA00022692"/>
    </source>
</evidence>
<dbReference type="InterPro" id="IPR007016">
    <property type="entry name" value="O-antigen_ligase-rel_domated"/>
</dbReference>
<dbReference type="GO" id="GO:0016874">
    <property type="term" value="F:ligase activity"/>
    <property type="evidence" value="ECO:0007669"/>
    <property type="project" value="UniProtKB-KW"/>
</dbReference>
<accession>A0A1I6FV72</accession>
<feature type="transmembrane region" description="Helical" evidence="5">
    <location>
        <begin position="257"/>
        <end position="278"/>
    </location>
</feature>
<feature type="transmembrane region" description="Helical" evidence="5">
    <location>
        <begin position="152"/>
        <end position="169"/>
    </location>
</feature>
<feature type="transmembrane region" description="Helical" evidence="5">
    <location>
        <begin position="228"/>
        <end position="245"/>
    </location>
</feature>
<evidence type="ECO:0000259" key="6">
    <source>
        <dbReference type="Pfam" id="PF04932"/>
    </source>
</evidence>
<evidence type="ECO:0000256" key="4">
    <source>
        <dbReference type="ARBA" id="ARBA00023136"/>
    </source>
</evidence>
<dbReference type="PANTHER" id="PTHR37422">
    <property type="entry name" value="TEICHURONIC ACID BIOSYNTHESIS PROTEIN TUAE"/>
    <property type="match status" value="1"/>
</dbReference>
<dbReference type="EMBL" id="FOYO01000001">
    <property type="protein sequence ID" value="SFR33811.1"/>
    <property type="molecule type" value="Genomic_DNA"/>
</dbReference>
<feature type="domain" description="O-antigen ligase-related" evidence="6">
    <location>
        <begin position="261"/>
        <end position="407"/>
    </location>
</feature>
<dbReference type="Proteomes" id="UP000199658">
    <property type="component" value="Unassembled WGS sequence"/>
</dbReference>
<organism evidence="7 8">
    <name type="scientific">Litoreibacter janthinus</name>
    <dbReference type="NCBI Taxonomy" id="670154"/>
    <lineage>
        <taxon>Bacteria</taxon>
        <taxon>Pseudomonadati</taxon>
        <taxon>Pseudomonadota</taxon>
        <taxon>Alphaproteobacteria</taxon>
        <taxon>Rhodobacterales</taxon>
        <taxon>Roseobacteraceae</taxon>
        <taxon>Litoreibacter</taxon>
    </lineage>
</organism>
<evidence type="ECO:0000313" key="8">
    <source>
        <dbReference type="Proteomes" id="UP000199658"/>
    </source>
</evidence>
<reference evidence="8" key="1">
    <citation type="submission" date="2016-10" db="EMBL/GenBank/DDBJ databases">
        <authorList>
            <person name="Varghese N."/>
            <person name="Submissions S."/>
        </authorList>
    </citation>
    <scope>NUCLEOTIDE SEQUENCE [LARGE SCALE GENOMIC DNA]</scope>
    <source>
        <strain evidence="8">DSM 26921</strain>
    </source>
</reference>
<feature type="transmembrane region" description="Helical" evidence="5">
    <location>
        <begin position="123"/>
        <end position="140"/>
    </location>
</feature>
<sequence>MTPERQSAPFQVLAMPLRLLEKLAWVFIVLFFTMNLASGEWVFVAAIGGSLAAICFAMLDLRIIAILWFAGSPTIFVFANNILDALPFLTVERALFFGLCGLMVITAALRRREKVNMDMVEKLVFVYLGIVLAALLRNFMLFEGEPTYKEDIAFYLQGYVLAWMSYWLMRRMQWTEKWVMRYLWAIALASVIIGFQGVGQNFLGIRWFNPTWIEVINEGRATGVFSNATEYGLAALVSLLFCMLLQGQSRDPMRWIFLFILLICAALGLALCKTRAPWLAALISFAILFRHDKTTRPLLATGAIIGGIAGMIALPFVIDSDLFQRRILDLHPIYARIALFGSGFSMLLDNPILGIGFGKNTFETEKVKYLVSVFGVSYDEGSRTGPPHNEWLGIMAMTGVFGFVTYIWLHVEIFRKLKRMREDPTISEFQRRFSVYALCLMVSQVAISFFIDIGYLIYSSSATLGAVGIACATWKPDVVPTTGYPPKSETKPT</sequence>
<feature type="transmembrane region" description="Helical" evidence="5">
    <location>
        <begin position="435"/>
        <end position="458"/>
    </location>
</feature>
<evidence type="ECO:0000256" key="5">
    <source>
        <dbReference type="SAM" id="Phobius"/>
    </source>
</evidence>
<feature type="transmembrane region" description="Helical" evidence="5">
    <location>
        <begin position="181"/>
        <end position="208"/>
    </location>
</feature>
<feature type="transmembrane region" description="Helical" evidence="5">
    <location>
        <begin position="63"/>
        <end position="82"/>
    </location>
</feature>
<protein>
    <submittedName>
        <fullName evidence="7">O-antigen ligase like membrane protein</fullName>
    </submittedName>
</protein>
<evidence type="ECO:0000256" key="3">
    <source>
        <dbReference type="ARBA" id="ARBA00022989"/>
    </source>
</evidence>
<keyword evidence="4 5" id="KW-0472">Membrane</keyword>
<name>A0A1I6FV72_9RHOB</name>
<evidence type="ECO:0000313" key="7">
    <source>
        <dbReference type="EMBL" id="SFR33811.1"/>
    </source>
</evidence>
<evidence type="ECO:0000256" key="1">
    <source>
        <dbReference type="ARBA" id="ARBA00004141"/>
    </source>
</evidence>
<dbReference type="AlphaFoldDB" id="A0A1I6FV72"/>
<gene>
    <name evidence="7" type="ORF">SAMN04488002_0382</name>
</gene>
<keyword evidence="8" id="KW-1185">Reference proteome</keyword>
<keyword evidence="7" id="KW-0436">Ligase</keyword>
<comment type="subcellular location">
    <subcellularLocation>
        <location evidence="1">Membrane</location>
        <topology evidence="1">Multi-pass membrane protein</topology>
    </subcellularLocation>
</comment>
<dbReference type="STRING" id="670154.SAMN04488002_0382"/>
<dbReference type="Pfam" id="PF04932">
    <property type="entry name" value="Wzy_C"/>
    <property type="match status" value="1"/>
</dbReference>
<feature type="transmembrane region" description="Helical" evidence="5">
    <location>
        <begin position="94"/>
        <end position="111"/>
    </location>
</feature>
<feature type="transmembrane region" description="Helical" evidence="5">
    <location>
        <begin position="330"/>
        <end position="348"/>
    </location>
</feature>
<dbReference type="PANTHER" id="PTHR37422:SF13">
    <property type="entry name" value="LIPOPOLYSACCHARIDE BIOSYNTHESIS PROTEIN PA4999-RELATED"/>
    <property type="match status" value="1"/>
</dbReference>
<dbReference type="GO" id="GO:0016020">
    <property type="term" value="C:membrane"/>
    <property type="evidence" value="ECO:0007669"/>
    <property type="project" value="UniProtKB-SubCell"/>
</dbReference>